<proteinExistence type="inferred from homology"/>
<accession>A0A368Z4B5</accession>
<dbReference type="NCBIfam" id="NF003708">
    <property type="entry name" value="PRK05325.1-3"/>
    <property type="match status" value="1"/>
</dbReference>
<dbReference type="PANTHER" id="PTHR30510:SF2">
    <property type="entry name" value="UPF0229 PROTEIN YEAH"/>
    <property type="match status" value="1"/>
</dbReference>
<evidence type="ECO:0000313" key="3">
    <source>
        <dbReference type="Proteomes" id="UP000253324"/>
    </source>
</evidence>
<sequence>MPNFIDRRLNPKDKSLSNRQRFLRRARVELKRVINEKISTEKITDVDAGHAISLPVSGTSEPSFSPDRGTGRREYVLPGNREFVLGDRLPKPGVGGGAGAGKGGAADLELEDDFRFVLSREEVLDLFFEDLELPDMVKSSLKEAIAFKPRRAGFTTAGAPTNINVGRSMRNSFGRRIALRRPKQADLDAIADEVALLEAEAKPSPASLEHLAELRRELEVLQRRRKLVAYIDPVDIRFNRFEPMPVPNANAVMFCLMDVSGSMGEREKDLAKRFFVLLHLFLKRRYERIDIVFIRHTHQAHEVDEETFFHSTQSGGTVVSTALEEMRRIIEDRYPSRDWNIYAAQASDGDNLTGDSENCVNLLNNELMKLCQYYAYVEILDERESAIFRSTDNGTSLWRSYRLVGTNWRNFQMTRIAKPGDIYPVFHQLFAKQPKTAKSG</sequence>
<dbReference type="OrthoDB" id="9788289at2"/>
<organism evidence="2 3">
    <name type="scientific">Phyllobacterium bourgognense</name>
    <dbReference type="NCBI Taxonomy" id="314236"/>
    <lineage>
        <taxon>Bacteria</taxon>
        <taxon>Pseudomonadati</taxon>
        <taxon>Pseudomonadota</taxon>
        <taxon>Alphaproteobacteria</taxon>
        <taxon>Hyphomicrobiales</taxon>
        <taxon>Phyllobacteriaceae</taxon>
        <taxon>Phyllobacterium</taxon>
    </lineage>
</organism>
<dbReference type="PANTHER" id="PTHR30510">
    <property type="entry name" value="UPF0229 PROTEIN YEAH"/>
    <property type="match status" value="1"/>
</dbReference>
<evidence type="ECO:0000256" key="1">
    <source>
        <dbReference type="HAMAP-Rule" id="MF_01232"/>
    </source>
</evidence>
<dbReference type="RefSeq" id="WP_114427935.1">
    <property type="nucleotide sequence ID" value="NZ_QPJM01000001.1"/>
</dbReference>
<dbReference type="EMBL" id="QPJM01000001">
    <property type="protein sequence ID" value="RCW87295.1"/>
    <property type="molecule type" value="Genomic_DNA"/>
</dbReference>
<dbReference type="NCBIfam" id="NF003707">
    <property type="entry name" value="PRK05325.1-2"/>
    <property type="match status" value="1"/>
</dbReference>
<dbReference type="Pfam" id="PF04285">
    <property type="entry name" value="DUF444"/>
    <property type="match status" value="1"/>
</dbReference>
<dbReference type="InterPro" id="IPR006698">
    <property type="entry name" value="UPF0229"/>
</dbReference>
<reference evidence="2 3" key="1">
    <citation type="submission" date="2018-07" db="EMBL/GenBank/DDBJ databases">
        <title>Genomic Encyclopedia of Type Strains, Phase III (KMG-III): the genomes of soil and plant-associated and newly described type strains.</title>
        <authorList>
            <person name="Whitman W."/>
        </authorList>
    </citation>
    <scope>NUCLEOTIDE SEQUENCE [LARGE SCALE GENOMIC DNA]</scope>
    <source>
        <strain evidence="2 3">31-25a</strain>
    </source>
</reference>
<dbReference type="Proteomes" id="UP000253324">
    <property type="component" value="Unassembled WGS sequence"/>
</dbReference>
<gene>
    <name evidence="2" type="ORF">C7476_10155</name>
</gene>
<comment type="caution">
    <text evidence="2">The sequence shown here is derived from an EMBL/GenBank/DDBJ whole genome shotgun (WGS) entry which is preliminary data.</text>
</comment>
<comment type="similarity">
    <text evidence="1">Belongs to the UPF0229 family.</text>
</comment>
<dbReference type="AlphaFoldDB" id="A0A368Z4B5"/>
<dbReference type="HAMAP" id="MF_01232">
    <property type="entry name" value="UPF0229"/>
    <property type="match status" value="1"/>
</dbReference>
<keyword evidence="3" id="KW-1185">Reference proteome</keyword>
<evidence type="ECO:0000313" key="2">
    <source>
        <dbReference type="EMBL" id="RCW87295.1"/>
    </source>
</evidence>
<name>A0A368Z4B5_9HYPH</name>
<protein>
    <recommendedName>
        <fullName evidence="1">UPF0229 protein C7476_10155</fullName>
    </recommendedName>
</protein>